<evidence type="ECO:0000313" key="8">
    <source>
        <dbReference type="Proteomes" id="UP000030762"/>
    </source>
</evidence>
<dbReference type="PROSITE" id="PS50178">
    <property type="entry name" value="ZF_FYVE"/>
    <property type="match status" value="1"/>
</dbReference>
<reference evidence="7 8" key="1">
    <citation type="submission" date="2012-04" db="EMBL/GenBank/DDBJ databases">
        <title>The Genome Sequence of Saprolegnia declina VS20.</title>
        <authorList>
            <consortium name="The Broad Institute Genome Sequencing Platform"/>
            <person name="Russ C."/>
            <person name="Nusbaum C."/>
            <person name="Tyler B."/>
            <person name="van West P."/>
            <person name="Dieguez-Uribeondo J."/>
            <person name="de Bruijn I."/>
            <person name="Tripathy S."/>
            <person name="Jiang R."/>
            <person name="Young S.K."/>
            <person name="Zeng Q."/>
            <person name="Gargeya S."/>
            <person name="Fitzgerald M."/>
            <person name="Haas B."/>
            <person name="Abouelleil A."/>
            <person name="Alvarado L."/>
            <person name="Arachchi H.M."/>
            <person name="Berlin A."/>
            <person name="Chapman S.B."/>
            <person name="Goldberg J."/>
            <person name="Griggs A."/>
            <person name="Gujja S."/>
            <person name="Hansen M."/>
            <person name="Howarth C."/>
            <person name="Imamovic A."/>
            <person name="Larimer J."/>
            <person name="McCowen C."/>
            <person name="Montmayeur A."/>
            <person name="Murphy C."/>
            <person name="Neiman D."/>
            <person name="Pearson M."/>
            <person name="Priest M."/>
            <person name="Roberts A."/>
            <person name="Saif S."/>
            <person name="Shea T."/>
            <person name="Sisk P."/>
            <person name="Sykes S."/>
            <person name="Wortman J."/>
            <person name="Nusbaum C."/>
            <person name="Birren B."/>
        </authorList>
    </citation>
    <scope>NUCLEOTIDE SEQUENCE [LARGE SCALE GENOMIC DNA]</scope>
    <source>
        <strain evidence="7 8">VS20</strain>
    </source>
</reference>
<keyword evidence="8" id="KW-1185">Reference proteome</keyword>
<gene>
    <name evidence="7" type="ORF">SDRG_07317</name>
</gene>
<evidence type="ECO:0000259" key="6">
    <source>
        <dbReference type="PROSITE" id="PS50178"/>
    </source>
</evidence>
<keyword evidence="3" id="KW-0862">Zinc</keyword>
<evidence type="ECO:0000256" key="4">
    <source>
        <dbReference type="PROSITE-ProRule" id="PRU00091"/>
    </source>
</evidence>
<sequence length="345" mass="37203">MSGITICRPRRYGAWAVDSSTWARLSTKDHLHDTASAVDCRACQNLFTCFRRKRHCRHCGSVVCRACLEIVDVHETADDKRRRRTVQICIECCVRHVIETLPAKSARGSSERATLSRSHTPLQPPTRRRPKATSRRLEVVSETVADTARLDDVCKAAAAAYNCPMAGVSLIDVDTERVIAAHGFVSAPVPRATAFGAQVLESASPVVVLRTGDRDHPWCAPPTSATFYAGVPLHAPSGVVVGTLFVLDTKTRTAAVRTARLEQLACMASDALHPDENATLVSVPVLESVVTAVLSPSSSPWPSVSSAAASPSAVLSPDDMHVILSSLLREQDRTDAILASFVHAR</sequence>
<dbReference type="InterPro" id="IPR013083">
    <property type="entry name" value="Znf_RING/FYVE/PHD"/>
</dbReference>
<dbReference type="STRING" id="1156394.T0QK48"/>
<dbReference type="SUPFAM" id="SSF55781">
    <property type="entry name" value="GAF domain-like"/>
    <property type="match status" value="1"/>
</dbReference>
<dbReference type="InterPro" id="IPR017455">
    <property type="entry name" value="Znf_FYVE-rel"/>
</dbReference>
<dbReference type="InParanoid" id="T0QK48"/>
<evidence type="ECO:0000313" key="7">
    <source>
        <dbReference type="EMBL" id="EQC35081.1"/>
    </source>
</evidence>
<dbReference type="Gene3D" id="3.30.40.10">
    <property type="entry name" value="Zinc/RING finger domain, C3HC4 (zinc finger)"/>
    <property type="match status" value="1"/>
</dbReference>
<keyword evidence="1" id="KW-0479">Metal-binding</keyword>
<accession>T0QK48</accession>
<keyword evidence="2 4" id="KW-0863">Zinc-finger</keyword>
<dbReference type="GeneID" id="19948044"/>
<feature type="region of interest" description="Disordered" evidence="5">
    <location>
        <begin position="104"/>
        <end position="135"/>
    </location>
</feature>
<dbReference type="InterPro" id="IPR029016">
    <property type="entry name" value="GAF-like_dom_sf"/>
</dbReference>
<dbReference type="CDD" id="cd00065">
    <property type="entry name" value="FYVE_like_SF"/>
    <property type="match status" value="1"/>
</dbReference>
<dbReference type="PANTHER" id="PTHR43102">
    <property type="entry name" value="SLR1143 PROTEIN"/>
    <property type="match status" value="1"/>
</dbReference>
<dbReference type="SMART" id="SM00064">
    <property type="entry name" value="FYVE"/>
    <property type="match status" value="1"/>
</dbReference>
<dbReference type="AlphaFoldDB" id="T0QK48"/>
<feature type="domain" description="FYVE-type" evidence="6">
    <location>
        <begin position="34"/>
        <end position="97"/>
    </location>
</feature>
<proteinExistence type="predicted"/>
<dbReference type="InterPro" id="IPR011011">
    <property type="entry name" value="Znf_FYVE_PHD"/>
</dbReference>
<dbReference type="VEuPathDB" id="FungiDB:SDRG_07317"/>
<feature type="compositionally biased region" description="Polar residues" evidence="5">
    <location>
        <begin position="107"/>
        <end position="121"/>
    </location>
</feature>
<dbReference type="GO" id="GO:0008270">
    <property type="term" value="F:zinc ion binding"/>
    <property type="evidence" value="ECO:0007669"/>
    <property type="project" value="UniProtKB-KW"/>
</dbReference>
<dbReference type="EMBL" id="JH767152">
    <property type="protein sequence ID" value="EQC35081.1"/>
    <property type="molecule type" value="Genomic_DNA"/>
</dbReference>
<dbReference type="Proteomes" id="UP000030762">
    <property type="component" value="Unassembled WGS sequence"/>
</dbReference>
<dbReference type="Gene3D" id="3.30.450.40">
    <property type="match status" value="1"/>
</dbReference>
<dbReference type="OrthoDB" id="79940at2759"/>
<dbReference type="OMA" id="MSGITIC"/>
<evidence type="ECO:0000256" key="3">
    <source>
        <dbReference type="ARBA" id="ARBA00022833"/>
    </source>
</evidence>
<evidence type="ECO:0000256" key="2">
    <source>
        <dbReference type="ARBA" id="ARBA00022771"/>
    </source>
</evidence>
<dbReference type="RefSeq" id="XP_008611365.1">
    <property type="nucleotide sequence ID" value="XM_008613143.1"/>
</dbReference>
<evidence type="ECO:0000256" key="1">
    <source>
        <dbReference type="ARBA" id="ARBA00022723"/>
    </source>
</evidence>
<organism evidence="7 8">
    <name type="scientific">Saprolegnia diclina (strain VS20)</name>
    <dbReference type="NCBI Taxonomy" id="1156394"/>
    <lineage>
        <taxon>Eukaryota</taxon>
        <taxon>Sar</taxon>
        <taxon>Stramenopiles</taxon>
        <taxon>Oomycota</taxon>
        <taxon>Saprolegniomycetes</taxon>
        <taxon>Saprolegniales</taxon>
        <taxon>Saprolegniaceae</taxon>
        <taxon>Saprolegnia</taxon>
    </lineage>
</organism>
<evidence type="ECO:0000256" key="5">
    <source>
        <dbReference type="SAM" id="MobiDB-lite"/>
    </source>
</evidence>
<dbReference type="PANTHER" id="PTHR43102:SF2">
    <property type="entry name" value="GAF DOMAIN-CONTAINING PROTEIN"/>
    <property type="match status" value="1"/>
</dbReference>
<protein>
    <recommendedName>
        <fullName evidence="6">FYVE-type domain-containing protein</fullName>
    </recommendedName>
</protein>
<dbReference type="InterPro" id="IPR000306">
    <property type="entry name" value="Znf_FYVE"/>
</dbReference>
<name>T0QK48_SAPDV</name>
<dbReference type="Pfam" id="PF01363">
    <property type="entry name" value="FYVE"/>
    <property type="match status" value="1"/>
</dbReference>
<dbReference type="SUPFAM" id="SSF57903">
    <property type="entry name" value="FYVE/PHD zinc finger"/>
    <property type="match status" value="1"/>
</dbReference>